<feature type="domain" description="Tail spike" evidence="1">
    <location>
        <begin position="98"/>
        <end position="252"/>
    </location>
</feature>
<dbReference type="EMBL" id="SLUB01000058">
    <property type="protein sequence ID" value="THE09953.1"/>
    <property type="molecule type" value="Genomic_DNA"/>
</dbReference>
<organism evidence="2 3">
    <name type="scientific">Bacillus timonensis</name>
    <dbReference type="NCBI Taxonomy" id="1033734"/>
    <lineage>
        <taxon>Bacteria</taxon>
        <taxon>Bacillati</taxon>
        <taxon>Bacillota</taxon>
        <taxon>Bacilli</taxon>
        <taxon>Bacillales</taxon>
        <taxon>Bacillaceae</taxon>
        <taxon>Bacillus</taxon>
    </lineage>
</organism>
<sequence length="314" mass="35705">MIHVLDKNDNIVATLSNETPKGKIYWNDKHHEKVKNAYGIYNFTTIDEQGETYLVNKNKVVIKDLDGNFIPFVIEKVEQDSHNGREKRIEAEAEHISDLRTSKIIEPITLQGATINTAADEFLMGTKWKRGITEFAGSRTVHIKEYMSCLKSLHQLASAFEVELRFRVEFKGSKVSGRYVDFLKPTVAFSGQELIMGRDLIGITCTEETANVFTALYGIGMGDQDGQFVTFESINNGVKWVGDEEARQRWSPDEGHLFGTFQYQSNSGGTPTPKEVKDATEKALKTHIDSLLPTKLLEMLWREWDMTIRNYVKV</sequence>
<dbReference type="Proteomes" id="UP000306477">
    <property type="component" value="Unassembled WGS sequence"/>
</dbReference>
<evidence type="ECO:0000313" key="3">
    <source>
        <dbReference type="Proteomes" id="UP000306477"/>
    </source>
</evidence>
<comment type="caution">
    <text evidence="2">The sequence shown here is derived from an EMBL/GenBank/DDBJ whole genome shotgun (WGS) entry which is preliminary data.</text>
</comment>
<protein>
    <recommendedName>
        <fullName evidence="1">Tail spike domain-containing protein</fullName>
    </recommendedName>
</protein>
<keyword evidence="3" id="KW-1185">Reference proteome</keyword>
<gene>
    <name evidence="2" type="ORF">E1I69_20515</name>
</gene>
<dbReference type="NCBIfam" id="TIGR01665">
    <property type="entry name" value="put_anti_recept"/>
    <property type="match status" value="1"/>
</dbReference>
<dbReference type="InterPro" id="IPR010572">
    <property type="entry name" value="Tail_dom"/>
</dbReference>
<evidence type="ECO:0000313" key="2">
    <source>
        <dbReference type="EMBL" id="THE09953.1"/>
    </source>
</evidence>
<dbReference type="AlphaFoldDB" id="A0A4V6RST3"/>
<dbReference type="OrthoDB" id="2240714at2"/>
<proteinExistence type="predicted"/>
<evidence type="ECO:0000259" key="1">
    <source>
        <dbReference type="Pfam" id="PF06605"/>
    </source>
</evidence>
<accession>A0A4V6RST3</accession>
<reference evidence="2 3" key="1">
    <citation type="journal article" date="2019" name="Indoor Air">
        <title>Impacts of indoor surface finishes on bacterial viability.</title>
        <authorList>
            <person name="Hu J."/>
            <person name="Maamar S.B."/>
            <person name="Glawe A.J."/>
            <person name="Gottel N."/>
            <person name="Gilbert J.A."/>
            <person name="Hartmann E.M."/>
        </authorList>
    </citation>
    <scope>NUCLEOTIDE SEQUENCE [LARGE SCALE GENOMIC DNA]</scope>
    <source>
        <strain evidence="2 3">AF060A6</strain>
    </source>
</reference>
<dbReference type="InterPro" id="IPR007119">
    <property type="entry name" value="Phage_tail_spike_N"/>
</dbReference>
<dbReference type="RefSeq" id="WP_136381419.1">
    <property type="nucleotide sequence ID" value="NZ_SLUB01000058.1"/>
</dbReference>
<name>A0A4V6RST3_9BACI</name>
<dbReference type="Pfam" id="PF06605">
    <property type="entry name" value="Prophage_tail"/>
    <property type="match status" value="1"/>
</dbReference>